<reference evidence="3" key="1">
    <citation type="journal article" date="2015" name="Nat. Genet.">
        <title>The genome and transcriptome of the zoonotic hookworm Ancylostoma ceylanicum identify infection-specific gene families.</title>
        <authorList>
            <person name="Schwarz E.M."/>
            <person name="Hu Y."/>
            <person name="Antoshechkin I."/>
            <person name="Miller M.M."/>
            <person name="Sternberg P.W."/>
            <person name="Aroian R.V."/>
        </authorList>
    </citation>
    <scope>NUCLEOTIDE SEQUENCE</scope>
    <source>
        <strain evidence="3">HY135</strain>
    </source>
</reference>
<dbReference type="EMBL" id="JARK01000016">
    <property type="protein sequence ID" value="EYC45804.1"/>
    <property type="molecule type" value="Genomic_DNA"/>
</dbReference>
<evidence type="ECO:0008006" key="4">
    <source>
        <dbReference type="Google" id="ProtNLM"/>
    </source>
</evidence>
<evidence type="ECO:0000313" key="3">
    <source>
        <dbReference type="Proteomes" id="UP000024635"/>
    </source>
</evidence>
<proteinExistence type="predicted"/>
<comment type="caution">
    <text evidence="2">The sequence shown here is derived from an EMBL/GenBank/DDBJ whole genome shotgun (WGS) entry which is preliminary data.</text>
</comment>
<sequence length="124" mass="14407">MKAFLLLVLVVGCAVLAEAWTDCNTCSYTLTAIGRVREFDIPDGCRNFFTEDKMNDIICDVMNEDDVPPGANQLCYSLIREINDKGLMDEVLKLNPKRSDWRTYKFCMTKFSERYCIDERQPNW</sequence>
<gene>
    <name evidence="2" type="primary">Acey_s0416.g1085</name>
    <name evidence="2" type="ORF">Y032_0416g1085</name>
</gene>
<keyword evidence="1" id="KW-0732">Signal</keyword>
<accession>A0A016X146</accession>
<keyword evidence="3" id="KW-1185">Reference proteome</keyword>
<feature type="chain" id="PRO_5001491849" description="Saposin B-type domain-containing protein" evidence="1">
    <location>
        <begin position="20"/>
        <end position="124"/>
    </location>
</feature>
<evidence type="ECO:0000256" key="1">
    <source>
        <dbReference type="SAM" id="SignalP"/>
    </source>
</evidence>
<dbReference type="AlphaFoldDB" id="A0A016X146"/>
<name>A0A016X146_9BILA</name>
<evidence type="ECO:0000313" key="2">
    <source>
        <dbReference type="EMBL" id="EYC45804.1"/>
    </source>
</evidence>
<feature type="signal peptide" evidence="1">
    <location>
        <begin position="1"/>
        <end position="19"/>
    </location>
</feature>
<dbReference type="Proteomes" id="UP000024635">
    <property type="component" value="Unassembled WGS sequence"/>
</dbReference>
<protein>
    <recommendedName>
        <fullName evidence="4">Saposin B-type domain-containing protein</fullName>
    </recommendedName>
</protein>
<organism evidence="2 3">
    <name type="scientific">Ancylostoma ceylanicum</name>
    <dbReference type="NCBI Taxonomy" id="53326"/>
    <lineage>
        <taxon>Eukaryota</taxon>
        <taxon>Metazoa</taxon>
        <taxon>Ecdysozoa</taxon>
        <taxon>Nematoda</taxon>
        <taxon>Chromadorea</taxon>
        <taxon>Rhabditida</taxon>
        <taxon>Rhabditina</taxon>
        <taxon>Rhabditomorpha</taxon>
        <taxon>Strongyloidea</taxon>
        <taxon>Ancylostomatidae</taxon>
        <taxon>Ancylostomatinae</taxon>
        <taxon>Ancylostoma</taxon>
    </lineage>
</organism>